<keyword evidence="1" id="KW-0472">Membrane</keyword>
<keyword evidence="4" id="KW-1185">Reference proteome</keyword>
<accession>A0A267F2S7</accession>
<keyword evidence="1" id="KW-1133">Transmembrane helix</keyword>
<keyword evidence="1" id="KW-0812">Transmembrane</keyword>
<dbReference type="EMBL" id="NIVC01001430">
    <property type="protein sequence ID" value="PAA68016.1"/>
    <property type="molecule type" value="Genomic_DNA"/>
</dbReference>
<comment type="caution">
    <text evidence="3">The sequence shown here is derived from an EMBL/GenBank/DDBJ whole genome shotgun (WGS) entry which is preliminary data.</text>
</comment>
<organism evidence="3 4">
    <name type="scientific">Macrostomum lignano</name>
    <dbReference type="NCBI Taxonomy" id="282301"/>
    <lineage>
        <taxon>Eukaryota</taxon>
        <taxon>Metazoa</taxon>
        <taxon>Spiralia</taxon>
        <taxon>Lophotrochozoa</taxon>
        <taxon>Platyhelminthes</taxon>
        <taxon>Rhabditophora</taxon>
        <taxon>Macrostomorpha</taxon>
        <taxon>Macrostomida</taxon>
        <taxon>Macrostomidae</taxon>
        <taxon>Macrostomum</taxon>
    </lineage>
</organism>
<feature type="non-terminal residue" evidence="3">
    <location>
        <position position="1"/>
    </location>
</feature>
<evidence type="ECO:0000256" key="1">
    <source>
        <dbReference type="SAM" id="Phobius"/>
    </source>
</evidence>
<protein>
    <submittedName>
        <fullName evidence="3">Uncharacterized protein</fullName>
    </submittedName>
</protein>
<evidence type="ECO:0000313" key="2">
    <source>
        <dbReference type="EMBL" id="PAA63652.1"/>
    </source>
</evidence>
<dbReference type="EMBL" id="NIVC01001826">
    <property type="protein sequence ID" value="PAA63652.1"/>
    <property type="molecule type" value="Genomic_DNA"/>
</dbReference>
<dbReference type="Proteomes" id="UP000215902">
    <property type="component" value="Unassembled WGS sequence"/>
</dbReference>
<evidence type="ECO:0000313" key="3">
    <source>
        <dbReference type="EMBL" id="PAA68016.1"/>
    </source>
</evidence>
<dbReference type="OrthoDB" id="6347891at2759"/>
<proteinExistence type="predicted"/>
<evidence type="ECO:0000313" key="4">
    <source>
        <dbReference type="Proteomes" id="UP000215902"/>
    </source>
</evidence>
<dbReference type="AlphaFoldDB" id="A0A267F2S7"/>
<reference evidence="3 4" key="1">
    <citation type="submission" date="2017-06" db="EMBL/GenBank/DDBJ databases">
        <title>A platform for efficient transgenesis in Macrostomum lignano, a flatworm model organism for stem cell research.</title>
        <authorList>
            <person name="Berezikov E."/>
        </authorList>
    </citation>
    <scope>NUCLEOTIDE SEQUENCE [LARGE SCALE GENOMIC DNA]</scope>
    <source>
        <strain evidence="3">DV1</strain>
        <tissue evidence="3">Whole organism</tissue>
    </source>
</reference>
<sequence length="66" mass="7432">HNNLPSCFLTMIKGILVFIAGFYAGAYAQKNYDLPELMYDPVLLSEKVKEFLKNYEKPSSRGGGDK</sequence>
<gene>
    <name evidence="2" type="ORF">BOX15_Mlig000401g2</name>
    <name evidence="3" type="ORF">BOX15_Mlig022034g2</name>
</gene>
<name>A0A267F2S7_9PLAT</name>
<feature type="transmembrane region" description="Helical" evidence="1">
    <location>
        <begin position="7"/>
        <end position="28"/>
    </location>
</feature>